<organism evidence="1 2">
    <name type="scientific">Alkalibacterium olivapovliticus</name>
    <dbReference type="NCBI Taxonomy" id="99907"/>
    <lineage>
        <taxon>Bacteria</taxon>
        <taxon>Bacillati</taxon>
        <taxon>Bacillota</taxon>
        <taxon>Bacilli</taxon>
        <taxon>Lactobacillales</taxon>
        <taxon>Carnobacteriaceae</taxon>
        <taxon>Alkalibacterium</taxon>
    </lineage>
</organism>
<evidence type="ECO:0000313" key="2">
    <source>
        <dbReference type="Proteomes" id="UP000238205"/>
    </source>
</evidence>
<evidence type="ECO:0000313" key="1">
    <source>
        <dbReference type="EMBL" id="PRY74850.1"/>
    </source>
</evidence>
<proteinExistence type="predicted"/>
<gene>
    <name evidence="1" type="ORF">CLV38_1387</name>
</gene>
<keyword evidence="2" id="KW-1185">Reference proteome</keyword>
<comment type="caution">
    <text evidence="1">The sequence shown here is derived from an EMBL/GenBank/DDBJ whole genome shotgun (WGS) entry which is preliminary data.</text>
</comment>
<accession>A0A2T0VU68</accession>
<reference evidence="1 2" key="1">
    <citation type="submission" date="2018-03" db="EMBL/GenBank/DDBJ databases">
        <title>Genomic Encyclopedia of Archaeal and Bacterial Type Strains, Phase II (KMG-II): from individual species to whole genera.</title>
        <authorList>
            <person name="Goeker M."/>
        </authorList>
    </citation>
    <scope>NUCLEOTIDE SEQUENCE [LARGE SCALE GENOMIC DNA]</scope>
    <source>
        <strain evidence="1 2">DSM 13175</strain>
    </source>
</reference>
<dbReference type="Proteomes" id="UP000238205">
    <property type="component" value="Unassembled WGS sequence"/>
</dbReference>
<sequence length="64" mass="7616">MMNNTISEYPYLLNRQQASDFLGIDPSSFDKYVRSHPDLKCFMIGRQERYTINSLKEFIENYSV</sequence>
<protein>
    <recommendedName>
        <fullName evidence="3">Helix-turn-helix protein</fullName>
    </recommendedName>
</protein>
<name>A0A2T0VU68_9LACT</name>
<dbReference type="EMBL" id="PVTO01000038">
    <property type="protein sequence ID" value="PRY74850.1"/>
    <property type="molecule type" value="Genomic_DNA"/>
</dbReference>
<dbReference type="AlphaFoldDB" id="A0A2T0VU68"/>
<evidence type="ECO:0008006" key="3">
    <source>
        <dbReference type="Google" id="ProtNLM"/>
    </source>
</evidence>